<dbReference type="EMBL" id="LXIE01000012">
    <property type="protein sequence ID" value="OAD91571.1"/>
    <property type="molecule type" value="Genomic_DNA"/>
</dbReference>
<feature type="signal peptide" evidence="1">
    <location>
        <begin position="1"/>
        <end position="20"/>
    </location>
</feature>
<dbReference type="GO" id="GO:0004177">
    <property type="term" value="F:aminopeptidase activity"/>
    <property type="evidence" value="ECO:0007669"/>
    <property type="project" value="UniProtKB-KW"/>
</dbReference>
<dbReference type="InterPro" id="IPR045175">
    <property type="entry name" value="M28_fam"/>
</dbReference>
<gene>
    <name evidence="3" type="ORF">A7A78_03555</name>
</gene>
<protein>
    <submittedName>
        <fullName evidence="3">Aminopeptidase</fullName>
    </submittedName>
</protein>
<dbReference type="PANTHER" id="PTHR12147">
    <property type="entry name" value="METALLOPEPTIDASE M28 FAMILY MEMBER"/>
    <property type="match status" value="1"/>
</dbReference>
<keyword evidence="4" id="KW-1185">Reference proteome</keyword>
<sequence length="501" mass="55789">MMKYTIFFISLLLSSITLYSQSDKEKVEATITKNKIEGHIYFLADDLLKGRQTGTPENKIAAAYLANTLRSYGVKPVTQNVMKGSNTESYFQEIKLNKVSPIKRLLLAIDGKELKRKVVLKPNKMEFTGEAIYLGYGLENDYKGKNVSEKIVIVRSGAPKVTDTRAAFGLVEQKEQLAKDHGAIAVIELLDANETTWGYIDHNFNSDRIEIAKDKENQDGKKGLAYLWVHDENNVQAKAFESKNYMSAKLMMEGEDKQTIISQNVIGMVEGTDSQLKNEFIIYSAHYDHVGIGKPDETGDEIYNGARDNAVGTTTVLSMAENIAKYPTKRSALFILFTGEEKGLLGSQYYVENPLLPLNKMVYCFNSDNAGYNDTSVISIIGLPRTTASANIKDAATTFGLKAIDDAAPEQNLFERSDNIVFARKGIPAPTFSLGFQSFDGDVTKYYHQPGDEADTLDYDYLLKFFQSYVLAGRLIANDPKTPTWTTNDKYEAAGKALYGN</sequence>
<dbReference type="GO" id="GO:0008235">
    <property type="term" value="F:metalloexopeptidase activity"/>
    <property type="evidence" value="ECO:0007669"/>
    <property type="project" value="InterPro"/>
</dbReference>
<accession>A0A1A9LFQ2</accession>
<proteinExistence type="predicted"/>
<evidence type="ECO:0000256" key="1">
    <source>
        <dbReference type="SAM" id="SignalP"/>
    </source>
</evidence>
<feature type="domain" description="Peptidase M28" evidence="2">
    <location>
        <begin position="264"/>
        <end position="465"/>
    </location>
</feature>
<feature type="chain" id="PRO_5008392209" evidence="1">
    <location>
        <begin position="21"/>
        <end position="501"/>
    </location>
</feature>
<dbReference type="Proteomes" id="UP000077552">
    <property type="component" value="Unassembled WGS sequence"/>
</dbReference>
<evidence type="ECO:0000259" key="2">
    <source>
        <dbReference type="Pfam" id="PF04389"/>
    </source>
</evidence>
<evidence type="ECO:0000313" key="3">
    <source>
        <dbReference type="EMBL" id="OAD91571.1"/>
    </source>
</evidence>
<dbReference type="InterPro" id="IPR007484">
    <property type="entry name" value="Peptidase_M28"/>
</dbReference>
<reference evidence="3 4" key="1">
    <citation type="submission" date="2016-05" db="EMBL/GenBank/DDBJ databases">
        <title>Genome sequencing of Vitellibacter soesokkakensis RSSK-12.</title>
        <authorList>
            <person name="Thevarajoo S."/>
            <person name="Selvaratnam C."/>
            <person name="Goh K.M."/>
            <person name="Chan K.-G."/>
            <person name="Chong C.S."/>
        </authorList>
    </citation>
    <scope>NUCLEOTIDE SEQUENCE [LARGE SCALE GENOMIC DNA]</scope>
    <source>
        <strain evidence="3 4">RSSK-12</strain>
    </source>
</reference>
<keyword evidence="3" id="KW-0645">Protease</keyword>
<dbReference type="AlphaFoldDB" id="A0A1A9LFQ2"/>
<dbReference type="GO" id="GO:0006508">
    <property type="term" value="P:proteolysis"/>
    <property type="evidence" value="ECO:0007669"/>
    <property type="project" value="InterPro"/>
</dbReference>
<dbReference type="SUPFAM" id="SSF52025">
    <property type="entry name" value="PA domain"/>
    <property type="match status" value="1"/>
</dbReference>
<dbReference type="SUPFAM" id="SSF53187">
    <property type="entry name" value="Zn-dependent exopeptidases"/>
    <property type="match status" value="1"/>
</dbReference>
<keyword evidence="3" id="KW-0378">Hydrolase</keyword>
<keyword evidence="3" id="KW-0031">Aminopeptidase</keyword>
<name>A0A1A9LFQ2_9FLAO</name>
<dbReference type="PANTHER" id="PTHR12147:SF26">
    <property type="entry name" value="PEPTIDASE M28 DOMAIN-CONTAINING PROTEIN"/>
    <property type="match status" value="1"/>
</dbReference>
<keyword evidence="1" id="KW-0732">Signal</keyword>
<organism evidence="3 4">
    <name type="scientific">Aequorivita soesokkakensis</name>
    <dbReference type="NCBI Taxonomy" id="1385699"/>
    <lineage>
        <taxon>Bacteria</taxon>
        <taxon>Pseudomonadati</taxon>
        <taxon>Bacteroidota</taxon>
        <taxon>Flavobacteriia</taxon>
        <taxon>Flavobacteriales</taxon>
        <taxon>Flavobacteriaceae</taxon>
        <taxon>Aequorivita</taxon>
    </lineage>
</organism>
<comment type="caution">
    <text evidence="3">The sequence shown here is derived from an EMBL/GenBank/DDBJ whole genome shotgun (WGS) entry which is preliminary data.</text>
</comment>
<dbReference type="Gene3D" id="3.50.30.30">
    <property type="match status" value="1"/>
</dbReference>
<dbReference type="Gene3D" id="3.40.630.10">
    <property type="entry name" value="Zn peptidases"/>
    <property type="match status" value="2"/>
</dbReference>
<evidence type="ECO:0000313" key="4">
    <source>
        <dbReference type="Proteomes" id="UP000077552"/>
    </source>
</evidence>
<dbReference type="Pfam" id="PF04389">
    <property type="entry name" value="Peptidase_M28"/>
    <property type="match status" value="1"/>
</dbReference>
<dbReference type="STRING" id="1385699.A7A78_03555"/>
<dbReference type="InterPro" id="IPR046450">
    <property type="entry name" value="PA_dom_sf"/>
</dbReference>